<reference evidence="4" key="1">
    <citation type="journal article" date="2019" name="Int. J. Syst. Evol. Microbiol.">
        <title>The Global Catalogue of Microorganisms (GCM) 10K type strain sequencing project: providing services to taxonomists for standard genome sequencing and annotation.</title>
        <authorList>
            <consortium name="The Broad Institute Genomics Platform"/>
            <consortium name="The Broad Institute Genome Sequencing Center for Infectious Disease"/>
            <person name="Wu L."/>
            <person name="Ma J."/>
        </authorList>
    </citation>
    <scope>NUCLEOTIDE SEQUENCE [LARGE SCALE GENOMIC DNA]</scope>
    <source>
        <strain evidence="4">CGMCC 1.6784</strain>
    </source>
</reference>
<dbReference type="EMBL" id="BMLK01000017">
    <property type="protein sequence ID" value="GGN55935.1"/>
    <property type="molecule type" value="Genomic_DNA"/>
</dbReference>
<dbReference type="Proteomes" id="UP000605099">
    <property type="component" value="Unassembled WGS sequence"/>
</dbReference>
<sequence>MLVRFALLLLVCSLVVPATAWSAHLAGHEQLSAANQIHTHYGPGALEKSQAPAFADDHDGNDEGTDKGLTHDHAPSLAMGTAVMLPHAPALAAWIEGSDLLFDRSIAQVAHSRPESLLRPPRAL</sequence>
<feature type="signal peptide" evidence="2">
    <location>
        <begin position="1"/>
        <end position="22"/>
    </location>
</feature>
<proteinExistence type="predicted"/>
<evidence type="ECO:0000313" key="3">
    <source>
        <dbReference type="EMBL" id="GGN55935.1"/>
    </source>
</evidence>
<feature type="region of interest" description="Disordered" evidence="1">
    <location>
        <begin position="48"/>
        <end position="73"/>
    </location>
</feature>
<comment type="caution">
    <text evidence="3">The sequence shown here is derived from an EMBL/GenBank/DDBJ whole genome shotgun (WGS) entry which is preliminary data.</text>
</comment>
<keyword evidence="4" id="KW-1185">Reference proteome</keyword>
<evidence type="ECO:0000256" key="1">
    <source>
        <dbReference type="SAM" id="MobiDB-lite"/>
    </source>
</evidence>
<name>A0ABQ2JSN5_9SPHN</name>
<feature type="chain" id="PRO_5046338042" evidence="2">
    <location>
        <begin position="23"/>
        <end position="124"/>
    </location>
</feature>
<dbReference type="RefSeq" id="WP_188821299.1">
    <property type="nucleotide sequence ID" value="NZ_BMLK01000017.1"/>
</dbReference>
<keyword evidence="2" id="KW-0732">Signal</keyword>
<evidence type="ECO:0000313" key="4">
    <source>
        <dbReference type="Proteomes" id="UP000605099"/>
    </source>
</evidence>
<gene>
    <name evidence="3" type="ORF">GCM10011349_33130</name>
</gene>
<organism evidence="3 4">
    <name type="scientific">Novosphingobium indicum</name>
    <dbReference type="NCBI Taxonomy" id="462949"/>
    <lineage>
        <taxon>Bacteria</taxon>
        <taxon>Pseudomonadati</taxon>
        <taxon>Pseudomonadota</taxon>
        <taxon>Alphaproteobacteria</taxon>
        <taxon>Sphingomonadales</taxon>
        <taxon>Sphingomonadaceae</taxon>
        <taxon>Novosphingobium</taxon>
    </lineage>
</organism>
<protein>
    <submittedName>
        <fullName evidence="3">Uncharacterized protein</fullName>
    </submittedName>
</protein>
<evidence type="ECO:0000256" key="2">
    <source>
        <dbReference type="SAM" id="SignalP"/>
    </source>
</evidence>
<feature type="compositionally biased region" description="Basic and acidic residues" evidence="1">
    <location>
        <begin position="64"/>
        <end position="73"/>
    </location>
</feature>
<accession>A0ABQ2JSN5</accession>